<proteinExistence type="predicted"/>
<accession>A0A975BPJ4</accession>
<dbReference type="EMBL" id="CP061800">
    <property type="protein sequence ID" value="QTA89509.1"/>
    <property type="molecule type" value="Genomic_DNA"/>
</dbReference>
<sequence length="39" mass="4324">MNIIHHCLLRTITAICKFIPPPAFNNLSGLSPGQRGMNF</sequence>
<protein>
    <submittedName>
        <fullName evidence="1">Uncharacterized protein</fullName>
    </submittedName>
</protein>
<keyword evidence="2" id="KW-1185">Reference proteome</keyword>
<organism evidence="1 2">
    <name type="scientific">Desulfonema magnum</name>
    <dbReference type="NCBI Taxonomy" id="45655"/>
    <lineage>
        <taxon>Bacteria</taxon>
        <taxon>Pseudomonadati</taxon>
        <taxon>Thermodesulfobacteriota</taxon>
        <taxon>Desulfobacteria</taxon>
        <taxon>Desulfobacterales</taxon>
        <taxon>Desulfococcaceae</taxon>
        <taxon>Desulfonema</taxon>
    </lineage>
</organism>
<evidence type="ECO:0000313" key="2">
    <source>
        <dbReference type="Proteomes" id="UP000663722"/>
    </source>
</evidence>
<reference evidence="1" key="1">
    <citation type="journal article" date="2021" name="Microb. Physiol.">
        <title>Proteogenomic Insights into the Physiology of Marine, Sulfate-Reducing, Filamentous Desulfonema limicola and Desulfonema magnum.</title>
        <authorList>
            <person name="Schnaars V."/>
            <person name="Wohlbrand L."/>
            <person name="Scheve S."/>
            <person name="Hinrichs C."/>
            <person name="Reinhardt R."/>
            <person name="Rabus R."/>
        </authorList>
    </citation>
    <scope>NUCLEOTIDE SEQUENCE</scope>
    <source>
        <strain evidence="1">4be13</strain>
    </source>
</reference>
<evidence type="ECO:0000313" key="1">
    <source>
        <dbReference type="EMBL" id="QTA89509.1"/>
    </source>
</evidence>
<dbReference type="KEGG" id="dmm:dnm_055650"/>
<name>A0A975BPJ4_9BACT</name>
<dbReference type="Proteomes" id="UP000663722">
    <property type="component" value="Chromosome"/>
</dbReference>
<gene>
    <name evidence="1" type="ORF">dnm_055650</name>
</gene>
<dbReference type="AlphaFoldDB" id="A0A975BPJ4"/>